<gene>
    <name evidence="7" type="primary">rrtA</name>
    <name evidence="7" type="ORF">CTM88_02755</name>
</gene>
<feature type="transmembrane region" description="Helical" evidence="5">
    <location>
        <begin position="21"/>
        <end position="45"/>
    </location>
</feature>
<dbReference type="SUPFAM" id="SSF144091">
    <property type="entry name" value="Rhomboid-like"/>
    <property type="match status" value="1"/>
</dbReference>
<dbReference type="Gene3D" id="1.20.1540.10">
    <property type="entry name" value="Rhomboid-like"/>
    <property type="match status" value="1"/>
</dbReference>
<feature type="transmembrane region" description="Helical" evidence="5">
    <location>
        <begin position="179"/>
        <end position="202"/>
    </location>
</feature>
<comment type="subcellular location">
    <subcellularLocation>
        <location evidence="1">Membrane</location>
        <topology evidence="1">Multi-pass membrane protein</topology>
    </subcellularLocation>
</comment>
<feature type="domain" description="Peptidase S54 rhomboid" evidence="6">
    <location>
        <begin position="62"/>
        <end position="202"/>
    </location>
</feature>
<feature type="transmembrane region" description="Helical" evidence="5">
    <location>
        <begin position="103"/>
        <end position="119"/>
    </location>
</feature>
<keyword evidence="2 5" id="KW-0812">Transmembrane</keyword>
<dbReference type="PANTHER" id="PTHR43731:SF16">
    <property type="entry name" value="RHOMBOSORTASE"/>
    <property type="match status" value="1"/>
</dbReference>
<evidence type="ECO:0000256" key="4">
    <source>
        <dbReference type="ARBA" id="ARBA00023136"/>
    </source>
</evidence>
<dbReference type="GO" id="GO:0004252">
    <property type="term" value="F:serine-type endopeptidase activity"/>
    <property type="evidence" value="ECO:0007669"/>
    <property type="project" value="InterPro"/>
</dbReference>
<dbReference type="AlphaFoldDB" id="A0A2T3IS93"/>
<dbReference type="NCBIfam" id="TIGR03902">
    <property type="entry name" value="rhom_GG_sort"/>
    <property type="match status" value="1"/>
</dbReference>
<evidence type="ECO:0000256" key="5">
    <source>
        <dbReference type="SAM" id="Phobius"/>
    </source>
</evidence>
<evidence type="ECO:0000256" key="3">
    <source>
        <dbReference type="ARBA" id="ARBA00022989"/>
    </source>
</evidence>
<dbReference type="InterPro" id="IPR050925">
    <property type="entry name" value="Rhomboid_protease_S54"/>
</dbReference>
<keyword evidence="3 5" id="KW-1133">Transmembrane helix</keyword>
<dbReference type="Pfam" id="PF01694">
    <property type="entry name" value="Rhomboid"/>
    <property type="match status" value="1"/>
</dbReference>
<evidence type="ECO:0000259" key="6">
    <source>
        <dbReference type="Pfam" id="PF01694"/>
    </source>
</evidence>
<evidence type="ECO:0000256" key="2">
    <source>
        <dbReference type="ARBA" id="ARBA00022692"/>
    </source>
</evidence>
<sequence>MFSIQWQIQAFFALPQYSQYRLIEVALSIRNYIIIALIIGIIAQIPPLQPLLVWDRQAILDGEIWRILTGNITHTNWIHLAMNAGAFAIISFIFRSHFTARRYNLLILALSSIIGLGLFATQISWYAGFSGVLHGLFAWGAVRDIQTKTKGGWLLLLGLIIKILWEQCFGGSASSAELIGVQVATQAHLIGAISGVVIALFIPKNSVISIQK</sequence>
<accession>A0A2T3IS93</accession>
<dbReference type="OrthoDB" id="196054at2"/>
<feature type="transmembrane region" description="Helical" evidence="5">
    <location>
        <begin position="77"/>
        <end position="94"/>
    </location>
</feature>
<organism evidence="7 8">
    <name type="scientific">Photobacterium aquimaris</name>
    <dbReference type="NCBI Taxonomy" id="512643"/>
    <lineage>
        <taxon>Bacteria</taxon>
        <taxon>Pseudomonadati</taxon>
        <taxon>Pseudomonadota</taxon>
        <taxon>Gammaproteobacteria</taxon>
        <taxon>Vibrionales</taxon>
        <taxon>Vibrionaceae</taxon>
        <taxon>Photobacterium</taxon>
    </lineage>
</organism>
<evidence type="ECO:0000313" key="7">
    <source>
        <dbReference type="EMBL" id="PSU31218.1"/>
    </source>
</evidence>
<protein>
    <submittedName>
        <fullName evidence="7">Rhombosortase</fullName>
    </submittedName>
</protein>
<proteinExistence type="predicted"/>
<evidence type="ECO:0000313" key="8">
    <source>
        <dbReference type="Proteomes" id="UP000240254"/>
    </source>
</evidence>
<dbReference type="InterPro" id="IPR035952">
    <property type="entry name" value="Rhomboid-like_sf"/>
</dbReference>
<dbReference type="InterPro" id="IPR023826">
    <property type="entry name" value="Rhom-like_SP_proteobac"/>
</dbReference>
<comment type="caution">
    <text evidence="7">The sequence shown here is derived from an EMBL/GenBank/DDBJ whole genome shotgun (WGS) entry which is preliminary data.</text>
</comment>
<dbReference type="GO" id="GO:0016020">
    <property type="term" value="C:membrane"/>
    <property type="evidence" value="ECO:0007669"/>
    <property type="project" value="UniProtKB-SubCell"/>
</dbReference>
<reference evidence="7 8" key="1">
    <citation type="submission" date="2018-03" db="EMBL/GenBank/DDBJ databases">
        <title>Whole genome sequencing of Histamine producing bacteria.</title>
        <authorList>
            <person name="Butler K."/>
        </authorList>
    </citation>
    <scope>NUCLEOTIDE SEQUENCE [LARGE SCALE GENOMIC DNA]</scope>
    <source>
        <strain evidence="7 8">BS2</strain>
    </source>
</reference>
<dbReference type="EMBL" id="PYMK01000002">
    <property type="protein sequence ID" value="PSU31218.1"/>
    <property type="molecule type" value="Genomic_DNA"/>
</dbReference>
<name>A0A2T3IS93_9GAMM</name>
<dbReference type="InterPro" id="IPR022764">
    <property type="entry name" value="Peptidase_S54_rhomboid_dom"/>
</dbReference>
<dbReference type="Proteomes" id="UP000240254">
    <property type="component" value="Unassembled WGS sequence"/>
</dbReference>
<evidence type="ECO:0000256" key="1">
    <source>
        <dbReference type="ARBA" id="ARBA00004141"/>
    </source>
</evidence>
<dbReference type="PANTHER" id="PTHR43731">
    <property type="entry name" value="RHOMBOID PROTEASE"/>
    <property type="match status" value="1"/>
</dbReference>
<keyword evidence="4 5" id="KW-0472">Membrane</keyword>